<dbReference type="STRING" id="13249.T1IFY7"/>
<dbReference type="InterPro" id="IPR007527">
    <property type="entry name" value="Znf_SWIM"/>
</dbReference>
<dbReference type="HOGENOM" id="CLU_478443_0_0_1"/>
<reference evidence="2" key="1">
    <citation type="submission" date="2015-05" db="UniProtKB">
        <authorList>
            <consortium name="EnsemblMetazoa"/>
        </authorList>
    </citation>
    <scope>IDENTIFICATION</scope>
</reference>
<dbReference type="AlphaFoldDB" id="T1IFY7"/>
<dbReference type="eggNOG" id="KOG1721">
    <property type="taxonomic scope" value="Eukaryota"/>
</dbReference>
<dbReference type="GeneID" id="141451664"/>
<dbReference type="Proteomes" id="UP000015103">
    <property type="component" value="Unassembled WGS sequence"/>
</dbReference>
<accession>T1IFY7</accession>
<dbReference type="EnsemblMetazoa" id="RPRC015206-RA">
    <property type="protein sequence ID" value="RPRC015206-PA"/>
    <property type="gene ID" value="RPRC015206"/>
</dbReference>
<dbReference type="EMBL" id="ACPB03004171">
    <property type="status" value="NOT_ANNOTATED_CDS"/>
    <property type="molecule type" value="Genomic_DNA"/>
</dbReference>
<organism evidence="2 3">
    <name type="scientific">Rhodnius prolixus</name>
    <name type="common">Triatomid bug</name>
    <dbReference type="NCBI Taxonomy" id="13249"/>
    <lineage>
        <taxon>Eukaryota</taxon>
        <taxon>Metazoa</taxon>
        <taxon>Ecdysozoa</taxon>
        <taxon>Arthropoda</taxon>
        <taxon>Hexapoda</taxon>
        <taxon>Insecta</taxon>
        <taxon>Pterygota</taxon>
        <taxon>Neoptera</taxon>
        <taxon>Paraneoptera</taxon>
        <taxon>Hemiptera</taxon>
        <taxon>Heteroptera</taxon>
        <taxon>Panheteroptera</taxon>
        <taxon>Cimicomorpha</taxon>
        <taxon>Reduviidae</taxon>
        <taxon>Triatominae</taxon>
        <taxon>Rhodnius</taxon>
    </lineage>
</organism>
<dbReference type="SUPFAM" id="SSF57667">
    <property type="entry name" value="beta-beta-alpha zinc fingers"/>
    <property type="match status" value="1"/>
</dbReference>
<proteinExistence type="predicted"/>
<protein>
    <submittedName>
        <fullName evidence="2">Uncharacterized protein</fullName>
    </submittedName>
</protein>
<evidence type="ECO:0000313" key="3">
    <source>
        <dbReference type="Proteomes" id="UP000015103"/>
    </source>
</evidence>
<dbReference type="PANTHER" id="PTHR33936">
    <property type="entry name" value="PROTEIN CBG17840"/>
    <property type="match status" value="1"/>
</dbReference>
<dbReference type="VEuPathDB" id="VectorBase:RPRC015206"/>
<dbReference type="Gene3D" id="3.30.160.60">
    <property type="entry name" value="Classic Zinc Finger"/>
    <property type="match status" value="1"/>
</dbReference>
<dbReference type="RefSeq" id="XP_073979258.1">
    <property type="nucleotide sequence ID" value="XM_074123157.1"/>
</dbReference>
<evidence type="ECO:0000256" key="1">
    <source>
        <dbReference type="SAM" id="MobiDB-lite"/>
    </source>
</evidence>
<feature type="compositionally biased region" description="Basic and acidic residues" evidence="1">
    <location>
        <begin position="10"/>
        <end position="21"/>
    </location>
</feature>
<dbReference type="PROSITE" id="PS00028">
    <property type="entry name" value="ZINC_FINGER_C2H2_1"/>
    <property type="match status" value="2"/>
</dbReference>
<dbReference type="GO" id="GO:0008270">
    <property type="term" value="F:zinc ion binding"/>
    <property type="evidence" value="ECO:0007669"/>
    <property type="project" value="InterPro"/>
</dbReference>
<dbReference type="InterPro" id="IPR013087">
    <property type="entry name" value="Znf_C2H2_type"/>
</dbReference>
<name>T1IFY7_RHOPR</name>
<dbReference type="PANTHER" id="PTHR33936:SF24">
    <property type="entry name" value="C2H2-TYPE DOMAIN-CONTAINING PROTEIN"/>
    <property type="match status" value="1"/>
</dbReference>
<feature type="region of interest" description="Disordered" evidence="1">
    <location>
        <begin position="1"/>
        <end position="21"/>
    </location>
</feature>
<dbReference type="PROSITE" id="PS50966">
    <property type="entry name" value="ZF_SWIM"/>
    <property type="match status" value="1"/>
</dbReference>
<evidence type="ECO:0000313" key="2">
    <source>
        <dbReference type="EnsemblMetazoa" id="RPRC015206-PA"/>
    </source>
</evidence>
<keyword evidence="3" id="KW-1185">Reference proteome</keyword>
<sequence>MSDLHSVPSSKEKPKSKNENANKVRSKGIFSCKYCGSEFTQKTNLYRHIRHLHKRRGDLPLNIEVKATTVVDKYICGNCKEEFKSQSLLSFHQALIHPVRKGRLVITCPICTFSGSKGELLGHYVAEHNVKVEIDEHNFQSALEFFVWKSNVERDTLTQYAKRQKHHVLCNGVIMDMLYCHRDGFYRPEGKNLRNLKLKGTNKINGYCPAFMKVMTFSDNSVSVLFLKTHVGHDYEVDRLTLTREERDSIAAKIAVGISFDEILAELHSSKHERLRIMTRKDLYNIETSYHLNSGAVRRRHSKVETIMEQHNAALKIPHCYLTLEGDYWNVKSTLNNDLVYKVELVYTQCDYEQCSLKCMQCQCCGHSYKCSCEDYQKMSTMCKHKHLVHLSRKESDIKMQASCIANEYTNSEDLLVQEQVPSSSVAGTTLSTSIILDNCPQLTTLVIEDLPTTVSDEAATIFVSSNVNARKAAIRTQLAGILQAVESSDLEEELHLIQSLLEPVVQTVQSMKETEILVPEIVQPACKQLRLVEDDDDATSYFTSADTSAQLITSSQLQSTIVDEHNILY</sequence>
<dbReference type="SMART" id="SM00355">
    <property type="entry name" value="ZnF_C2H2"/>
    <property type="match status" value="3"/>
</dbReference>
<dbReference type="PROSITE" id="PS50157">
    <property type="entry name" value="ZINC_FINGER_C2H2_2"/>
    <property type="match status" value="2"/>
</dbReference>
<dbReference type="InParanoid" id="T1IFY7"/>
<dbReference type="OMA" id="ICEDCSH"/>
<dbReference type="InterPro" id="IPR036236">
    <property type="entry name" value="Znf_C2H2_sf"/>
</dbReference>
<dbReference type="InterPro" id="IPR052797">
    <property type="entry name" value="RegFact_GeneExpr_CellDeath"/>
</dbReference>